<dbReference type="Pfam" id="PF01663">
    <property type="entry name" value="Phosphodiest"/>
    <property type="match status" value="1"/>
</dbReference>
<keyword evidence="2" id="KW-1185">Reference proteome</keyword>
<dbReference type="SUPFAM" id="SSF53649">
    <property type="entry name" value="Alkaline phosphatase-like"/>
    <property type="match status" value="1"/>
</dbReference>
<comment type="caution">
    <text evidence="1">The sequence shown here is derived from an EMBL/GenBank/DDBJ whole genome shotgun (WGS) entry which is preliminary data.</text>
</comment>
<dbReference type="RefSeq" id="WP_067513824.1">
    <property type="nucleotide sequence ID" value="NZ_QNRE01000001.1"/>
</dbReference>
<evidence type="ECO:0000313" key="1">
    <source>
        <dbReference type="EMBL" id="RBO96695.1"/>
    </source>
</evidence>
<name>A0A366E3K8_9NOCA</name>
<accession>A0A366E3K8</accession>
<dbReference type="AlphaFoldDB" id="A0A366E3K8"/>
<evidence type="ECO:0000313" key="2">
    <source>
        <dbReference type="Proteomes" id="UP000252586"/>
    </source>
</evidence>
<dbReference type="InterPro" id="IPR017850">
    <property type="entry name" value="Alkaline_phosphatase_core_sf"/>
</dbReference>
<proteinExistence type="predicted"/>
<sequence>MDAITGDTNAAAIRDEGPDFLFTHLDQVDAVGHAHGSASTQFLDSLRSVDREVGKIVSAVDARAAAHPGETWQIIVTTDHGHTPTDGHGGQTPEETANIVIARGSAFTAGAATADSLIDLTPTALDLLGVPADSALDGKSFARTRR</sequence>
<organism evidence="1 2">
    <name type="scientific">Nocardia puris</name>
    <dbReference type="NCBI Taxonomy" id="208602"/>
    <lineage>
        <taxon>Bacteria</taxon>
        <taxon>Bacillati</taxon>
        <taxon>Actinomycetota</taxon>
        <taxon>Actinomycetes</taxon>
        <taxon>Mycobacteriales</taxon>
        <taxon>Nocardiaceae</taxon>
        <taxon>Nocardia</taxon>
    </lineage>
</organism>
<protein>
    <submittedName>
        <fullName evidence="1">Type I phosphodiesterase/nucleotide pyrophosphatase</fullName>
    </submittedName>
</protein>
<gene>
    <name evidence="1" type="ORF">DFR74_101711</name>
</gene>
<dbReference type="EMBL" id="QNRE01000001">
    <property type="protein sequence ID" value="RBO96695.1"/>
    <property type="molecule type" value="Genomic_DNA"/>
</dbReference>
<dbReference type="STRING" id="1210090.GCA_001613185_06235"/>
<dbReference type="OrthoDB" id="1956004at2"/>
<dbReference type="Proteomes" id="UP000252586">
    <property type="component" value="Unassembled WGS sequence"/>
</dbReference>
<dbReference type="Gene3D" id="3.40.720.10">
    <property type="entry name" value="Alkaline Phosphatase, subunit A"/>
    <property type="match status" value="1"/>
</dbReference>
<dbReference type="InterPro" id="IPR002591">
    <property type="entry name" value="Phosphodiest/P_Trfase"/>
</dbReference>
<reference evidence="1 2" key="1">
    <citation type="submission" date="2018-06" db="EMBL/GenBank/DDBJ databases">
        <title>Genomic Encyclopedia of Type Strains, Phase IV (KMG-IV): sequencing the most valuable type-strain genomes for metagenomic binning, comparative biology and taxonomic classification.</title>
        <authorList>
            <person name="Goeker M."/>
        </authorList>
    </citation>
    <scope>NUCLEOTIDE SEQUENCE [LARGE SCALE GENOMIC DNA]</scope>
    <source>
        <strain evidence="1 2">DSM 44599</strain>
    </source>
</reference>